<keyword evidence="2" id="KW-0547">Nucleotide-binding</keyword>
<accession>A0A3N0AEB9</accession>
<dbReference type="GO" id="GO:0006772">
    <property type="term" value="P:thiamine metabolic process"/>
    <property type="evidence" value="ECO:0007669"/>
    <property type="project" value="UniProtKB-UniRule"/>
</dbReference>
<dbReference type="InterPro" id="IPR007373">
    <property type="entry name" value="Thiamin_PyroPKinase_B1-bd"/>
</dbReference>
<protein>
    <recommendedName>
        <fullName evidence="5">Thiamine diphosphokinase</fullName>
        <ecNumber evidence="5">2.7.6.2</ecNumber>
    </recommendedName>
</protein>
<sequence>MWAKNFARIVFCLYRASSGALFHRRSYQVNTGFECALVGAASFDAGHFSHERFGTTVAVDGGYASLRKAGFAADFALGDFDSLGYVPLDVPIERHPSMKDDSDTALALDWARLRGYSSVAVYGALGGRLDHTHATIAALAGAAHAGMRVAAVGEGNVLAVLSPSCCDVLELPALPSGTFSVFSLSDEAAGVTEVGAKYAAEGVALRSDVTLGLSNEFVGRPVRIELASGMLAVYLPALPLSSMRFGRR</sequence>
<evidence type="ECO:0000256" key="3">
    <source>
        <dbReference type="ARBA" id="ARBA00022777"/>
    </source>
</evidence>
<dbReference type="InterPro" id="IPR036759">
    <property type="entry name" value="TPK_catalytic_sf"/>
</dbReference>
<dbReference type="Pfam" id="PF04265">
    <property type="entry name" value="TPK_B1_binding"/>
    <property type="match status" value="1"/>
</dbReference>
<dbReference type="SUPFAM" id="SSF63999">
    <property type="entry name" value="Thiamin pyrophosphokinase, catalytic domain"/>
    <property type="match status" value="1"/>
</dbReference>
<dbReference type="SMART" id="SM00983">
    <property type="entry name" value="TPK_B1_binding"/>
    <property type="match status" value="1"/>
</dbReference>
<dbReference type="GO" id="GO:0016301">
    <property type="term" value="F:kinase activity"/>
    <property type="evidence" value="ECO:0007669"/>
    <property type="project" value="UniProtKB-KW"/>
</dbReference>
<evidence type="ECO:0000313" key="7">
    <source>
        <dbReference type="EMBL" id="RNL18411.1"/>
    </source>
</evidence>
<dbReference type="PANTHER" id="PTHR41299:SF1">
    <property type="entry name" value="THIAMINE PYROPHOSPHOKINASE"/>
    <property type="match status" value="1"/>
</dbReference>
<proteinExistence type="predicted"/>
<dbReference type="Pfam" id="PF04263">
    <property type="entry name" value="TPK_catalytic"/>
    <property type="match status" value="1"/>
</dbReference>
<evidence type="ECO:0000259" key="6">
    <source>
        <dbReference type="SMART" id="SM00983"/>
    </source>
</evidence>
<dbReference type="EMBL" id="QICB01000009">
    <property type="protein sequence ID" value="RNL18411.1"/>
    <property type="molecule type" value="Genomic_DNA"/>
</dbReference>
<evidence type="ECO:0000313" key="8">
    <source>
        <dbReference type="Proteomes" id="UP000267368"/>
    </source>
</evidence>
<dbReference type="GO" id="GO:0005524">
    <property type="term" value="F:ATP binding"/>
    <property type="evidence" value="ECO:0007669"/>
    <property type="project" value="UniProtKB-KW"/>
</dbReference>
<reference evidence="8" key="1">
    <citation type="submission" date="2018-05" db="EMBL/GenBank/DDBJ databases">
        <title>Genome Sequencing of selected type strains of the family Eggerthellaceae.</title>
        <authorList>
            <person name="Danylec N."/>
            <person name="Stoll D.A."/>
            <person name="Doetsch A."/>
            <person name="Huch M."/>
        </authorList>
    </citation>
    <scope>NUCLEOTIDE SEQUENCE [LARGE SCALE GENOMIC DNA]</scope>
    <source>
        <strain evidence="8">DSM 17537</strain>
    </source>
</reference>
<feature type="domain" description="Thiamin pyrophosphokinase thiamin-binding" evidence="6">
    <location>
        <begin position="177"/>
        <end position="232"/>
    </location>
</feature>
<keyword evidence="4" id="KW-0067">ATP-binding</keyword>
<dbReference type="Gene3D" id="3.40.50.10240">
    <property type="entry name" value="Thiamin pyrophosphokinase, catalytic domain"/>
    <property type="match status" value="1"/>
</dbReference>
<name>A0A3N0AEB9_9ACTN</name>
<dbReference type="Proteomes" id="UP000267368">
    <property type="component" value="Unassembled WGS sequence"/>
</dbReference>
<keyword evidence="3 7" id="KW-0418">Kinase</keyword>
<dbReference type="InterPro" id="IPR006282">
    <property type="entry name" value="Thi_PPkinase"/>
</dbReference>
<dbReference type="GO" id="GO:0009229">
    <property type="term" value="P:thiamine diphosphate biosynthetic process"/>
    <property type="evidence" value="ECO:0007669"/>
    <property type="project" value="InterPro"/>
</dbReference>
<dbReference type="GO" id="GO:0004788">
    <property type="term" value="F:thiamine diphosphokinase activity"/>
    <property type="evidence" value="ECO:0007669"/>
    <property type="project" value="UniProtKB-UniRule"/>
</dbReference>
<dbReference type="NCBIfam" id="TIGR01378">
    <property type="entry name" value="thi_PPkinase"/>
    <property type="match status" value="1"/>
</dbReference>
<organism evidence="7 8">
    <name type="scientific">Slackia faecicanis</name>
    <dbReference type="NCBI Taxonomy" id="255723"/>
    <lineage>
        <taxon>Bacteria</taxon>
        <taxon>Bacillati</taxon>
        <taxon>Actinomycetota</taxon>
        <taxon>Coriobacteriia</taxon>
        <taxon>Eggerthellales</taxon>
        <taxon>Eggerthellaceae</taxon>
        <taxon>Slackia</taxon>
    </lineage>
</organism>
<gene>
    <name evidence="7" type="ORF">DMP07_08390</name>
</gene>
<evidence type="ECO:0000256" key="5">
    <source>
        <dbReference type="NCBIfam" id="TIGR01378"/>
    </source>
</evidence>
<comment type="caution">
    <text evidence="7">The sequence shown here is derived from an EMBL/GenBank/DDBJ whole genome shotgun (WGS) entry which is preliminary data.</text>
</comment>
<evidence type="ECO:0000256" key="1">
    <source>
        <dbReference type="ARBA" id="ARBA00022679"/>
    </source>
</evidence>
<keyword evidence="8" id="KW-1185">Reference proteome</keyword>
<dbReference type="AlphaFoldDB" id="A0A3N0AEB9"/>
<dbReference type="InterPro" id="IPR007371">
    <property type="entry name" value="TPK_catalytic"/>
</dbReference>
<evidence type="ECO:0000256" key="2">
    <source>
        <dbReference type="ARBA" id="ARBA00022741"/>
    </source>
</evidence>
<dbReference type="EC" id="2.7.6.2" evidence="5"/>
<dbReference type="PANTHER" id="PTHR41299">
    <property type="entry name" value="THIAMINE PYROPHOSPHOKINASE"/>
    <property type="match status" value="1"/>
</dbReference>
<dbReference type="InterPro" id="IPR053149">
    <property type="entry name" value="TPK"/>
</dbReference>
<dbReference type="CDD" id="cd07995">
    <property type="entry name" value="TPK"/>
    <property type="match status" value="1"/>
</dbReference>
<keyword evidence="1" id="KW-0808">Transferase</keyword>
<evidence type="ECO:0000256" key="4">
    <source>
        <dbReference type="ARBA" id="ARBA00022840"/>
    </source>
</evidence>
<dbReference type="GO" id="GO:0030975">
    <property type="term" value="F:thiamine binding"/>
    <property type="evidence" value="ECO:0007669"/>
    <property type="project" value="InterPro"/>
</dbReference>